<evidence type="ECO:0000313" key="1">
    <source>
        <dbReference type="EMBL" id="MPN50610.1"/>
    </source>
</evidence>
<name>A0A645IHL8_9ZZZZ</name>
<dbReference type="InterPro" id="IPR010181">
    <property type="entry name" value="CGCAxxGCC_motif"/>
</dbReference>
<dbReference type="AlphaFoldDB" id="A0A645IHL8"/>
<protein>
    <recommendedName>
        <fullName evidence="2">C_GCAxxG_C_C family protein</fullName>
    </recommendedName>
</protein>
<dbReference type="NCBIfam" id="TIGR01909">
    <property type="entry name" value="C_GCAxxG_C_C"/>
    <property type="match status" value="1"/>
</dbReference>
<proteinExistence type="predicted"/>
<dbReference type="Pfam" id="PF09719">
    <property type="entry name" value="C_GCAxxG_C_C"/>
    <property type="match status" value="1"/>
</dbReference>
<gene>
    <name evidence="1" type="ORF">SDC9_198241</name>
</gene>
<comment type="caution">
    <text evidence="1">The sequence shown here is derived from an EMBL/GenBank/DDBJ whole genome shotgun (WGS) entry which is preliminary data.</text>
</comment>
<evidence type="ECO:0008006" key="2">
    <source>
        <dbReference type="Google" id="ProtNLM"/>
    </source>
</evidence>
<sequence length="144" mass="15520">MNQYEEKAIQYHGGNFNCAQAMALAFKDKLGLDEDTLLKLASPFGGGMAGMGEICGIINSMFMIWGLKYGYSNDPTSEEKRAHNKALRALAEQFRAENGSINCRELIAMQKETGGSCASRVGSGARILAEAMQAKDAQDAQDAS</sequence>
<dbReference type="EMBL" id="VSSQ01114950">
    <property type="protein sequence ID" value="MPN50610.1"/>
    <property type="molecule type" value="Genomic_DNA"/>
</dbReference>
<accession>A0A645IHL8</accession>
<organism evidence="1">
    <name type="scientific">bioreactor metagenome</name>
    <dbReference type="NCBI Taxonomy" id="1076179"/>
    <lineage>
        <taxon>unclassified sequences</taxon>
        <taxon>metagenomes</taxon>
        <taxon>ecological metagenomes</taxon>
    </lineage>
</organism>
<reference evidence="1" key="1">
    <citation type="submission" date="2019-08" db="EMBL/GenBank/DDBJ databases">
        <authorList>
            <person name="Kucharzyk K."/>
            <person name="Murdoch R.W."/>
            <person name="Higgins S."/>
            <person name="Loffler F."/>
        </authorList>
    </citation>
    <scope>NUCLEOTIDE SEQUENCE</scope>
</reference>